<reference evidence="10 11" key="1">
    <citation type="submission" date="2017-08" db="EMBL/GenBank/DDBJ databases">
        <title>Infants hospitalized years apart are colonized by the same room-sourced microbial strains.</title>
        <authorList>
            <person name="Brooks B."/>
            <person name="Olm M.R."/>
            <person name="Firek B.A."/>
            <person name="Baker R."/>
            <person name="Thomas B.C."/>
            <person name="Morowitz M.J."/>
            <person name="Banfield J.F."/>
        </authorList>
    </citation>
    <scope>NUCLEOTIDE SEQUENCE [LARGE SCALE GENOMIC DNA]</scope>
    <source>
        <strain evidence="10">S2_005_003_R2_42</strain>
    </source>
</reference>
<name>A0A2W5K091_9GAMM</name>
<dbReference type="InterPro" id="IPR053926">
    <property type="entry name" value="RecX_HTH_1st"/>
</dbReference>
<dbReference type="EMBL" id="QFPO01000020">
    <property type="protein sequence ID" value="PZQ10516.1"/>
    <property type="molecule type" value="Genomic_DNA"/>
</dbReference>
<accession>A0A2W5K091</accession>
<evidence type="ECO:0000259" key="7">
    <source>
        <dbReference type="Pfam" id="PF02631"/>
    </source>
</evidence>
<evidence type="ECO:0000256" key="1">
    <source>
        <dbReference type="ARBA" id="ARBA00004496"/>
    </source>
</evidence>
<dbReference type="PANTHER" id="PTHR33602">
    <property type="entry name" value="REGULATORY PROTEIN RECX FAMILY PROTEIN"/>
    <property type="match status" value="1"/>
</dbReference>
<dbReference type="Proteomes" id="UP000249046">
    <property type="component" value="Unassembled WGS sequence"/>
</dbReference>
<dbReference type="InterPro" id="IPR036388">
    <property type="entry name" value="WH-like_DNA-bd_sf"/>
</dbReference>
<dbReference type="AlphaFoldDB" id="A0A2W5K091"/>
<feature type="domain" description="RecX third three-helical" evidence="8">
    <location>
        <begin position="126"/>
        <end position="164"/>
    </location>
</feature>
<comment type="caution">
    <text evidence="10">The sequence shown here is derived from an EMBL/GenBank/DDBJ whole genome shotgun (WGS) entry which is preliminary data.</text>
</comment>
<comment type="subcellular location">
    <subcellularLocation>
        <location evidence="1 5">Cytoplasm</location>
    </subcellularLocation>
</comment>
<dbReference type="InterPro" id="IPR053924">
    <property type="entry name" value="RecX_HTH_2nd"/>
</dbReference>
<dbReference type="PANTHER" id="PTHR33602:SF1">
    <property type="entry name" value="REGULATORY PROTEIN RECX FAMILY PROTEIN"/>
    <property type="match status" value="1"/>
</dbReference>
<evidence type="ECO:0000256" key="5">
    <source>
        <dbReference type="HAMAP-Rule" id="MF_01114"/>
    </source>
</evidence>
<sequence length="181" mass="19070">MRPPRDPDRPGSGDGTTTSTRGTTTRSRTGTAYGKALGLLARREHSRAELKTKLARGGHAADEAEAAIASLGSGALQSDARFAAALARSRAGQGYGPRRIVAELKSHAIGDALIREALAELDVDWAASARRQLERQYGAGRAVSPRDRARQAGFLLRRGFDGPTVGAVTRTDFGGEDDGSD</sequence>
<comment type="function">
    <text evidence="5">Modulates RecA activity.</text>
</comment>
<dbReference type="Gene3D" id="1.10.10.10">
    <property type="entry name" value="Winged helix-like DNA-binding domain superfamily/Winged helix DNA-binding domain"/>
    <property type="match status" value="3"/>
</dbReference>
<proteinExistence type="inferred from homology"/>
<dbReference type="GO" id="GO:0006282">
    <property type="term" value="P:regulation of DNA repair"/>
    <property type="evidence" value="ECO:0007669"/>
    <property type="project" value="UniProtKB-UniRule"/>
</dbReference>
<evidence type="ECO:0000256" key="2">
    <source>
        <dbReference type="ARBA" id="ARBA00009695"/>
    </source>
</evidence>
<dbReference type="HAMAP" id="MF_01114">
    <property type="entry name" value="RecX"/>
    <property type="match status" value="1"/>
</dbReference>
<feature type="domain" description="RecX first three-helical" evidence="9">
    <location>
        <begin position="32"/>
        <end position="71"/>
    </location>
</feature>
<evidence type="ECO:0000256" key="4">
    <source>
        <dbReference type="ARBA" id="ARBA00022490"/>
    </source>
</evidence>
<evidence type="ECO:0000313" key="11">
    <source>
        <dbReference type="Proteomes" id="UP000249046"/>
    </source>
</evidence>
<protein>
    <recommendedName>
        <fullName evidence="3 5">Regulatory protein RecX</fullName>
    </recommendedName>
</protein>
<dbReference type="InterPro" id="IPR003783">
    <property type="entry name" value="Regulatory_RecX"/>
</dbReference>
<comment type="similarity">
    <text evidence="2 5">Belongs to the RecX family.</text>
</comment>
<feature type="domain" description="RecX second three-helical" evidence="7">
    <location>
        <begin position="78"/>
        <end position="118"/>
    </location>
</feature>
<evidence type="ECO:0000259" key="9">
    <source>
        <dbReference type="Pfam" id="PF21982"/>
    </source>
</evidence>
<evidence type="ECO:0000256" key="6">
    <source>
        <dbReference type="SAM" id="MobiDB-lite"/>
    </source>
</evidence>
<dbReference type="Pfam" id="PF02631">
    <property type="entry name" value="RecX_HTH2"/>
    <property type="match status" value="1"/>
</dbReference>
<feature type="region of interest" description="Disordered" evidence="6">
    <location>
        <begin position="1"/>
        <end position="38"/>
    </location>
</feature>
<keyword evidence="4 5" id="KW-0963">Cytoplasm</keyword>
<evidence type="ECO:0000313" key="10">
    <source>
        <dbReference type="EMBL" id="PZQ10516.1"/>
    </source>
</evidence>
<dbReference type="Pfam" id="PF21982">
    <property type="entry name" value="RecX_HTH1"/>
    <property type="match status" value="1"/>
</dbReference>
<dbReference type="Pfam" id="PF21981">
    <property type="entry name" value="RecX_HTH3"/>
    <property type="match status" value="1"/>
</dbReference>
<dbReference type="InterPro" id="IPR053925">
    <property type="entry name" value="RecX_HTH_3rd"/>
</dbReference>
<evidence type="ECO:0000256" key="3">
    <source>
        <dbReference type="ARBA" id="ARBA00018111"/>
    </source>
</evidence>
<dbReference type="GO" id="GO:0005737">
    <property type="term" value="C:cytoplasm"/>
    <property type="evidence" value="ECO:0007669"/>
    <property type="project" value="UniProtKB-SubCell"/>
</dbReference>
<feature type="compositionally biased region" description="Low complexity" evidence="6">
    <location>
        <begin position="15"/>
        <end position="31"/>
    </location>
</feature>
<evidence type="ECO:0000259" key="8">
    <source>
        <dbReference type="Pfam" id="PF21981"/>
    </source>
</evidence>
<gene>
    <name evidence="5" type="primary">recX</name>
    <name evidence="10" type="ORF">DI564_15890</name>
</gene>
<feature type="compositionally biased region" description="Basic and acidic residues" evidence="6">
    <location>
        <begin position="1"/>
        <end position="11"/>
    </location>
</feature>
<organism evidence="10 11">
    <name type="scientific">Rhodanobacter denitrificans</name>
    <dbReference type="NCBI Taxonomy" id="666685"/>
    <lineage>
        <taxon>Bacteria</taxon>
        <taxon>Pseudomonadati</taxon>
        <taxon>Pseudomonadota</taxon>
        <taxon>Gammaproteobacteria</taxon>
        <taxon>Lysobacterales</taxon>
        <taxon>Rhodanobacteraceae</taxon>
        <taxon>Rhodanobacter</taxon>
    </lineage>
</organism>